<comment type="caution">
    <text evidence="9">The sequence shown here is derived from an EMBL/GenBank/DDBJ whole genome shotgun (WGS) entry which is preliminary data.</text>
</comment>
<feature type="compositionally biased region" description="Low complexity" evidence="7">
    <location>
        <begin position="547"/>
        <end position="563"/>
    </location>
</feature>
<feature type="compositionally biased region" description="Polar residues" evidence="7">
    <location>
        <begin position="530"/>
        <end position="546"/>
    </location>
</feature>
<dbReference type="SUPFAM" id="SSF56112">
    <property type="entry name" value="Protein kinase-like (PK-like)"/>
    <property type="match status" value="1"/>
</dbReference>
<feature type="region of interest" description="Disordered" evidence="7">
    <location>
        <begin position="682"/>
        <end position="705"/>
    </location>
</feature>
<organism evidence="9 10">
    <name type="scientific">Anaeramoeba flamelloides</name>
    <dbReference type="NCBI Taxonomy" id="1746091"/>
    <lineage>
        <taxon>Eukaryota</taxon>
        <taxon>Metamonada</taxon>
        <taxon>Anaeramoebidae</taxon>
        <taxon>Anaeramoeba</taxon>
    </lineage>
</organism>
<dbReference type="Gene3D" id="3.30.200.20">
    <property type="entry name" value="Phosphorylase Kinase, domain 1"/>
    <property type="match status" value="1"/>
</dbReference>
<keyword evidence="10" id="KW-1185">Reference proteome</keyword>
<evidence type="ECO:0000256" key="5">
    <source>
        <dbReference type="ARBA" id="ARBA00022840"/>
    </source>
</evidence>
<feature type="compositionally biased region" description="Low complexity" evidence="7">
    <location>
        <begin position="682"/>
        <end position="701"/>
    </location>
</feature>
<sequence>MSRRNHRNLRPFKKNDPPIVLKDNCFQFVSKGTTKNKKDNNEKRILDKKKTTILKNLSTDLISTYYNCNKEFMYRTKMNPKRFITLNHKPRRNQGFDNSGYELILKVDDILVGRKDKFRVLDGLGSGTYGQVVKCQNLNDKSQFVAIKVIKNHQAYFNQALLEINILQTIEKYRMNQKTVKYLHHFLFRNHLCIACELLSVNLLQLLKLNRYRGFSMKIIRKLSTQLLDSLILLYDTGIVHSDLKPENILLEHPKKTDIKIIDFGSAYYCHQTNADYIQSRFYRAPEVLLKARYSQAIDMWSFGCIVAELFLGLPLFPGINEYEQLFRIIETIGSIPAKLLKKGRFTTKYYNITDEEFQFKSIEQFSIENQIRATEPRKYFNETILTDIILKAPYRKKFQKLEMEKEIKNRTILLHFLIGVLQIDPDLRWTPKEARQHPFITGEAFHPNFRPKSTRERLNYIAPKENTFNNNIKPKLQKNEENPKNKSKKTKIKKQFSPQNGKSTRKKTRTRNLTRTRTLPRKHNRSLHRTSNQLKSSRINSTDNNSQMLSQTSETSSLSEMESIPNFSLSGRFNSKSFLMPRSPQRLDSSSESDSSEFELYRNLRRAKRSFAFGFVSSSGTEEDFPNNENKIKRRNKIKSWSDSREDPFSSEKNNEEIEIDLMNNPQNLHFAEKLNLNDKTTTTTTNSTTNSTDLNKNTNPKTITNSKRITIPTVSKKKKKNTKKKKKYFKLKKKRNRLRKKKNRSISFRPSNLIKTTIFNRSPQEEPIEITMKEPSSPRKKKKKKKKKTDKKKKKKKKIQLNNEILMK</sequence>
<feature type="compositionally biased region" description="Basic residues" evidence="7">
    <location>
        <begin position="780"/>
        <end position="801"/>
    </location>
</feature>
<keyword evidence="3 6" id="KW-0547">Nucleotide-binding</keyword>
<dbReference type="InterPro" id="IPR017441">
    <property type="entry name" value="Protein_kinase_ATP_BS"/>
</dbReference>
<evidence type="ECO:0000256" key="3">
    <source>
        <dbReference type="ARBA" id="ARBA00022741"/>
    </source>
</evidence>
<dbReference type="PANTHER" id="PTHR24058">
    <property type="entry name" value="DUAL SPECIFICITY PROTEIN KINASE"/>
    <property type="match status" value="1"/>
</dbReference>
<evidence type="ECO:0000256" key="7">
    <source>
        <dbReference type="SAM" id="MobiDB-lite"/>
    </source>
</evidence>
<dbReference type="PROSITE" id="PS00108">
    <property type="entry name" value="PROTEIN_KINASE_ST"/>
    <property type="match status" value="1"/>
</dbReference>
<dbReference type="Gene3D" id="1.10.510.10">
    <property type="entry name" value="Transferase(Phosphotransferase) domain 1"/>
    <property type="match status" value="1"/>
</dbReference>
<gene>
    <name evidence="9" type="ORF">M0813_09311</name>
</gene>
<keyword evidence="5 6" id="KW-0067">ATP-binding</keyword>
<dbReference type="SMART" id="SM00220">
    <property type="entry name" value="S_TKc"/>
    <property type="match status" value="1"/>
</dbReference>
<dbReference type="InterPro" id="IPR000719">
    <property type="entry name" value="Prot_kinase_dom"/>
</dbReference>
<proteinExistence type="predicted"/>
<keyword evidence="4 9" id="KW-0418">Kinase</keyword>
<evidence type="ECO:0000256" key="1">
    <source>
        <dbReference type="ARBA" id="ARBA00022527"/>
    </source>
</evidence>
<feature type="region of interest" description="Disordered" evidence="7">
    <location>
        <begin position="463"/>
        <end position="563"/>
    </location>
</feature>
<accession>A0ABQ8X7A1</accession>
<name>A0ABQ8X7A1_9EUKA</name>
<protein>
    <submittedName>
        <fullName evidence="9">Homeodomain interacting protein kinase</fullName>
    </submittedName>
</protein>
<dbReference type="PROSITE" id="PS50011">
    <property type="entry name" value="PROTEIN_KINASE_DOM"/>
    <property type="match status" value="1"/>
</dbReference>
<dbReference type="InterPro" id="IPR011009">
    <property type="entry name" value="Kinase-like_dom_sf"/>
</dbReference>
<dbReference type="InterPro" id="IPR008271">
    <property type="entry name" value="Ser/Thr_kinase_AS"/>
</dbReference>
<dbReference type="InterPro" id="IPR050494">
    <property type="entry name" value="Ser_Thr_dual-spec_kinase"/>
</dbReference>
<evidence type="ECO:0000313" key="9">
    <source>
        <dbReference type="EMBL" id="KAJ6227897.1"/>
    </source>
</evidence>
<keyword evidence="2" id="KW-0808">Transferase</keyword>
<evidence type="ECO:0000256" key="6">
    <source>
        <dbReference type="PROSITE-ProRule" id="PRU10141"/>
    </source>
</evidence>
<keyword evidence="9" id="KW-0371">Homeobox</keyword>
<dbReference type="Pfam" id="PF00069">
    <property type="entry name" value="Pkinase"/>
    <property type="match status" value="1"/>
</dbReference>
<evidence type="ECO:0000256" key="2">
    <source>
        <dbReference type="ARBA" id="ARBA00022679"/>
    </source>
</evidence>
<feature type="region of interest" description="Disordered" evidence="7">
    <location>
        <begin position="762"/>
        <end position="810"/>
    </location>
</feature>
<evidence type="ECO:0000313" key="10">
    <source>
        <dbReference type="Proteomes" id="UP001150062"/>
    </source>
</evidence>
<keyword evidence="1" id="KW-0723">Serine/threonine-protein kinase</keyword>
<evidence type="ECO:0000259" key="8">
    <source>
        <dbReference type="PROSITE" id="PS50011"/>
    </source>
</evidence>
<reference evidence="9" key="1">
    <citation type="submission" date="2022-08" db="EMBL/GenBank/DDBJ databases">
        <title>Novel sulfate-reducing endosymbionts in the free-living metamonad Anaeramoeba.</title>
        <authorList>
            <person name="Jerlstrom-Hultqvist J."/>
            <person name="Cepicka I."/>
            <person name="Gallot-Lavallee L."/>
            <person name="Salas-Leiva D."/>
            <person name="Curtis B.A."/>
            <person name="Zahonova K."/>
            <person name="Pipaliya S."/>
            <person name="Dacks J."/>
            <person name="Roger A.J."/>
        </authorList>
    </citation>
    <scope>NUCLEOTIDE SEQUENCE</scope>
    <source>
        <strain evidence="9">Schooner1</strain>
    </source>
</reference>
<dbReference type="EMBL" id="JAOAOG010000331">
    <property type="protein sequence ID" value="KAJ6227897.1"/>
    <property type="molecule type" value="Genomic_DNA"/>
</dbReference>
<dbReference type="Proteomes" id="UP001150062">
    <property type="component" value="Unassembled WGS sequence"/>
</dbReference>
<dbReference type="PANTHER" id="PTHR24058:SF17">
    <property type="entry name" value="HOMEODOMAIN INTERACTING PROTEIN KINASE, ISOFORM D"/>
    <property type="match status" value="1"/>
</dbReference>
<dbReference type="PROSITE" id="PS00107">
    <property type="entry name" value="PROTEIN_KINASE_ATP"/>
    <property type="match status" value="1"/>
</dbReference>
<feature type="binding site" evidence="6">
    <location>
        <position position="148"/>
    </location>
    <ligand>
        <name>ATP</name>
        <dbReference type="ChEBI" id="CHEBI:30616"/>
    </ligand>
</feature>
<evidence type="ECO:0000256" key="4">
    <source>
        <dbReference type="ARBA" id="ARBA00022777"/>
    </source>
</evidence>
<keyword evidence="9" id="KW-0238">DNA-binding</keyword>
<feature type="domain" description="Protein kinase" evidence="8">
    <location>
        <begin position="118"/>
        <end position="441"/>
    </location>
</feature>
<feature type="compositionally biased region" description="Basic residues" evidence="7">
    <location>
        <begin position="504"/>
        <end position="529"/>
    </location>
</feature>
<feature type="compositionally biased region" description="Basic residues" evidence="7">
    <location>
        <begin position="486"/>
        <end position="495"/>
    </location>
</feature>
<dbReference type="GO" id="GO:0016301">
    <property type="term" value="F:kinase activity"/>
    <property type="evidence" value="ECO:0007669"/>
    <property type="project" value="UniProtKB-KW"/>
</dbReference>
<dbReference type="GO" id="GO:0003677">
    <property type="term" value="F:DNA binding"/>
    <property type="evidence" value="ECO:0007669"/>
    <property type="project" value="UniProtKB-KW"/>
</dbReference>